<feature type="transmembrane region" description="Helical" evidence="2">
    <location>
        <begin position="83"/>
        <end position="103"/>
    </location>
</feature>
<dbReference type="AlphaFoldDB" id="A0A9D2E7Z2"/>
<evidence type="ECO:0000313" key="3">
    <source>
        <dbReference type="EMBL" id="HIZ32492.1"/>
    </source>
</evidence>
<comment type="caution">
    <text evidence="3">The sequence shown here is derived from an EMBL/GenBank/DDBJ whole genome shotgun (WGS) entry which is preliminary data.</text>
</comment>
<proteinExistence type="predicted"/>
<evidence type="ECO:0008006" key="5">
    <source>
        <dbReference type="Google" id="ProtNLM"/>
    </source>
</evidence>
<evidence type="ECO:0000313" key="4">
    <source>
        <dbReference type="Proteomes" id="UP000824028"/>
    </source>
</evidence>
<evidence type="ECO:0000256" key="1">
    <source>
        <dbReference type="SAM" id="MobiDB-lite"/>
    </source>
</evidence>
<reference evidence="3" key="1">
    <citation type="journal article" date="2021" name="PeerJ">
        <title>Extensive microbial diversity within the chicken gut microbiome revealed by metagenomics and culture.</title>
        <authorList>
            <person name="Gilroy R."/>
            <person name="Ravi A."/>
            <person name="Getino M."/>
            <person name="Pursley I."/>
            <person name="Horton D.L."/>
            <person name="Alikhan N.F."/>
            <person name="Baker D."/>
            <person name="Gharbi K."/>
            <person name="Hall N."/>
            <person name="Watson M."/>
            <person name="Adriaenssens E.M."/>
            <person name="Foster-Nyarko E."/>
            <person name="Jarju S."/>
            <person name="Secka A."/>
            <person name="Antonio M."/>
            <person name="Oren A."/>
            <person name="Chaudhuri R.R."/>
            <person name="La Ragione R."/>
            <person name="Hildebrand F."/>
            <person name="Pallen M.J."/>
        </authorList>
    </citation>
    <scope>NUCLEOTIDE SEQUENCE</scope>
    <source>
        <strain evidence="3">ChiHjej9B8-1298</strain>
    </source>
</reference>
<protein>
    <recommendedName>
        <fullName evidence="5">DUF3298 domain-containing protein</fullName>
    </recommendedName>
</protein>
<accession>A0A9D2E7Z2</accession>
<evidence type="ECO:0000256" key="2">
    <source>
        <dbReference type="SAM" id="Phobius"/>
    </source>
</evidence>
<gene>
    <name evidence="3" type="ORF">H9814_02935</name>
</gene>
<keyword evidence="2" id="KW-1133">Transmembrane helix</keyword>
<dbReference type="EMBL" id="DXBX01000023">
    <property type="protein sequence ID" value="HIZ32492.1"/>
    <property type="molecule type" value="Genomic_DNA"/>
</dbReference>
<organism evidence="3 4">
    <name type="scientific">Candidatus Bacteroides merdigallinarum</name>
    <dbReference type="NCBI Taxonomy" id="2838473"/>
    <lineage>
        <taxon>Bacteria</taxon>
        <taxon>Pseudomonadati</taxon>
        <taxon>Bacteroidota</taxon>
        <taxon>Bacteroidia</taxon>
        <taxon>Bacteroidales</taxon>
        <taxon>Bacteroidaceae</taxon>
        <taxon>Bacteroides</taxon>
    </lineage>
</organism>
<feature type="compositionally biased region" description="Polar residues" evidence="1">
    <location>
        <begin position="44"/>
        <end position="58"/>
    </location>
</feature>
<keyword evidence="2" id="KW-0472">Membrane</keyword>
<dbReference type="Proteomes" id="UP000824028">
    <property type="component" value="Unassembled WGS sequence"/>
</dbReference>
<feature type="region of interest" description="Disordered" evidence="1">
    <location>
        <begin position="35"/>
        <end position="76"/>
    </location>
</feature>
<keyword evidence="2" id="KW-0812">Transmembrane</keyword>
<sequence length="337" mass="39436">MGKIEKAQIEAMKALQQAKERAEIPEDVIENIKKTHQEFMKTPSGGSQDTLPPQSPASQGYPKRENIPNTSAPKSPKPYKRELIWVIGSMAAIILLSGIGYTVHSNQHVAVIFDTIDMRNDFLVGKEKISRRDFYLTYPTKVKEYDLTPFYKKLFKDYFLESQILEDKSILTTEAENLDFREAARKIIQSDEDYWDDYHMFIRCSYDEERGWLSVNAEEITCPSPRCYFISTFFYSLEKQKVLIFDDIFLPEKEEQLMKLIQERILSKPSMPEKLTQEKWKPVISQFDLVKEDSVWCWQIDCLTEPDLELPRAYYPIRTTIAEKSLAEYLSYPVPQE</sequence>
<reference evidence="3" key="2">
    <citation type="submission" date="2021-04" db="EMBL/GenBank/DDBJ databases">
        <authorList>
            <person name="Gilroy R."/>
        </authorList>
    </citation>
    <scope>NUCLEOTIDE SEQUENCE</scope>
    <source>
        <strain evidence="3">ChiHjej9B8-1298</strain>
    </source>
</reference>
<name>A0A9D2E7Z2_9BACE</name>